<dbReference type="SMART" id="SM00829">
    <property type="entry name" value="PKS_ER"/>
    <property type="match status" value="1"/>
</dbReference>
<proteinExistence type="predicted"/>
<dbReference type="Gene3D" id="3.90.180.10">
    <property type="entry name" value="Medium-chain alcohol dehydrogenases, catalytic domain"/>
    <property type="match status" value="1"/>
</dbReference>
<dbReference type="InterPro" id="IPR041694">
    <property type="entry name" value="ADH_N_2"/>
</dbReference>
<name>A0A9P3LE75_9APHY</name>
<dbReference type="AlphaFoldDB" id="A0A9P3LE75"/>
<dbReference type="Proteomes" id="UP000703269">
    <property type="component" value="Unassembled WGS sequence"/>
</dbReference>
<evidence type="ECO:0000259" key="2">
    <source>
        <dbReference type="SMART" id="SM00829"/>
    </source>
</evidence>
<accession>A0A9P3LE75</accession>
<dbReference type="InterPro" id="IPR011032">
    <property type="entry name" value="GroES-like_sf"/>
</dbReference>
<feature type="domain" description="Enoyl reductase (ER)" evidence="2">
    <location>
        <begin position="25"/>
        <end position="337"/>
    </location>
</feature>
<dbReference type="PANTHER" id="PTHR43205:SF7">
    <property type="entry name" value="PROSTAGLANDIN REDUCTASE 1"/>
    <property type="match status" value="1"/>
</dbReference>
<dbReference type="Pfam" id="PF16884">
    <property type="entry name" value="ADH_N_2"/>
    <property type="match status" value="1"/>
</dbReference>
<dbReference type="InterPro" id="IPR013149">
    <property type="entry name" value="ADH-like_C"/>
</dbReference>
<reference evidence="3 4" key="1">
    <citation type="submission" date="2021-08" db="EMBL/GenBank/DDBJ databases">
        <title>Draft Genome Sequence of Phanerochaete sordida strain YK-624.</title>
        <authorList>
            <person name="Mori T."/>
            <person name="Dohra H."/>
            <person name="Suzuki T."/>
            <person name="Kawagishi H."/>
            <person name="Hirai H."/>
        </authorList>
    </citation>
    <scope>NUCLEOTIDE SEQUENCE [LARGE SCALE GENOMIC DNA]</scope>
    <source>
        <strain evidence="3 4">YK-624</strain>
    </source>
</reference>
<keyword evidence="4" id="KW-1185">Reference proteome</keyword>
<dbReference type="FunFam" id="3.40.50.720:FF:000121">
    <property type="entry name" value="Prostaglandin reductase 2"/>
    <property type="match status" value="1"/>
</dbReference>
<evidence type="ECO:0000313" key="4">
    <source>
        <dbReference type="Proteomes" id="UP000703269"/>
    </source>
</evidence>
<dbReference type="PANTHER" id="PTHR43205">
    <property type="entry name" value="PROSTAGLANDIN REDUCTASE"/>
    <property type="match status" value="1"/>
</dbReference>
<gene>
    <name evidence="3" type="ORF">PsYK624_074780</name>
</gene>
<protein>
    <submittedName>
        <fullName evidence="3">NADP-dependent oxidoreductase</fullName>
    </submittedName>
</protein>
<organism evidence="3 4">
    <name type="scientific">Phanerochaete sordida</name>
    <dbReference type="NCBI Taxonomy" id="48140"/>
    <lineage>
        <taxon>Eukaryota</taxon>
        <taxon>Fungi</taxon>
        <taxon>Dikarya</taxon>
        <taxon>Basidiomycota</taxon>
        <taxon>Agaricomycotina</taxon>
        <taxon>Agaricomycetes</taxon>
        <taxon>Polyporales</taxon>
        <taxon>Phanerochaetaceae</taxon>
        <taxon>Phanerochaete</taxon>
    </lineage>
</organism>
<evidence type="ECO:0000313" key="3">
    <source>
        <dbReference type="EMBL" id="GJE91329.1"/>
    </source>
</evidence>
<dbReference type="GO" id="GO:0016628">
    <property type="term" value="F:oxidoreductase activity, acting on the CH-CH group of donors, NAD or NADP as acceptor"/>
    <property type="evidence" value="ECO:0007669"/>
    <property type="project" value="InterPro"/>
</dbReference>
<dbReference type="InterPro" id="IPR020843">
    <property type="entry name" value="ER"/>
</dbReference>
<dbReference type="OrthoDB" id="809632at2759"/>
<dbReference type="EMBL" id="BPQB01000021">
    <property type="protein sequence ID" value="GJE91329.1"/>
    <property type="molecule type" value="Genomic_DNA"/>
</dbReference>
<dbReference type="Gene3D" id="3.40.50.720">
    <property type="entry name" value="NAD(P)-binding Rossmann-like Domain"/>
    <property type="match status" value="1"/>
</dbReference>
<keyword evidence="1" id="KW-0560">Oxidoreductase</keyword>
<comment type="caution">
    <text evidence="3">The sequence shown here is derived from an EMBL/GenBank/DDBJ whole genome shotgun (WGS) entry which is preliminary data.</text>
</comment>
<evidence type="ECO:0000256" key="1">
    <source>
        <dbReference type="ARBA" id="ARBA00023002"/>
    </source>
</evidence>
<dbReference type="InterPro" id="IPR036291">
    <property type="entry name" value="NAD(P)-bd_dom_sf"/>
</dbReference>
<dbReference type="CDD" id="cd05288">
    <property type="entry name" value="PGDH"/>
    <property type="match status" value="1"/>
</dbReference>
<dbReference type="SUPFAM" id="SSF50129">
    <property type="entry name" value="GroES-like"/>
    <property type="match status" value="1"/>
</dbReference>
<dbReference type="InterPro" id="IPR045010">
    <property type="entry name" value="MDR_fam"/>
</dbReference>
<dbReference type="Pfam" id="PF00107">
    <property type="entry name" value="ADH_zinc_N"/>
    <property type="match status" value="1"/>
</dbReference>
<sequence>MAPVKNGRLLFNEVPTGYPEPGKTTVYDDSQTIDLESVPLNGGVLVKILVVSVDPYLRGKMRDSSVKSYSAAFVIGEPIFNFGVGVVLRSENPSVKAGDHLYGHYPFQHYVVLPNIDSFRVLKNEENLPWAAYVGVVGMPGQTAWVGWYEFAAPQKGDVVFVTAGSGPVGSFVIQLAKLHGHKVIASAGSEDKVEFIKKIGADVAFNYKTTSTWDVLEREGPVNIYWDNVGGETLDAALQHSAKGARFIECGMISQYNSAPYTVQNLMAIVRNELHLHGFIVGSHLPKYRDEFYREVPGKIARGEIQYIEDAKKGLEWAGHAILDVQQGRNHGKSVVIVSEE</sequence>
<dbReference type="SUPFAM" id="SSF51735">
    <property type="entry name" value="NAD(P)-binding Rossmann-fold domains"/>
    <property type="match status" value="1"/>
</dbReference>